<sequence length="195" mass="21512">MGDRHRCGRRSPERQPGRFPPRQPQHGDRCTVTDARSFTDHVLVTSKQNGGQARSTGVTGAIDWTPDAKLRLGMDGGMYRLMLATPDFAGMVRQDDIAGYLNLRAAYRAGHDDVSLDAHVQSATIAPLGRRGATSSVNLTWKRALTGTLSLTVNASDILDGSKRTYWTDTGTFRQAGFDHFVARRVYVGFVKRMD</sequence>
<reference evidence="3 4" key="1">
    <citation type="submission" date="2019-05" db="EMBL/GenBank/DDBJ databases">
        <title>Draft Genome Sequences of Six Type Strains of the Genus Massilia.</title>
        <authorList>
            <person name="Miess H."/>
            <person name="Frediansyhah A."/>
            <person name="Gross H."/>
        </authorList>
    </citation>
    <scope>NUCLEOTIDE SEQUENCE [LARGE SCALE GENOMIC DNA]</scope>
    <source>
        <strain evidence="3 4">DSMZ 26121</strain>
    </source>
</reference>
<gene>
    <name evidence="3" type="ORF">FCL38_20225</name>
</gene>
<dbReference type="Pfam" id="PF14905">
    <property type="entry name" value="OMP_b-brl_3"/>
    <property type="match status" value="1"/>
</dbReference>
<protein>
    <recommendedName>
        <fullName evidence="2">Outer membrane protein beta-barrel domain-containing protein</fullName>
    </recommendedName>
</protein>
<proteinExistence type="predicted"/>
<keyword evidence="4" id="KW-1185">Reference proteome</keyword>
<dbReference type="EMBL" id="CP040017">
    <property type="protein sequence ID" value="QCP12494.1"/>
    <property type="molecule type" value="Genomic_DNA"/>
</dbReference>
<feature type="domain" description="Outer membrane protein beta-barrel" evidence="2">
    <location>
        <begin position="36"/>
        <end position="189"/>
    </location>
</feature>
<feature type="compositionally biased region" description="Basic and acidic residues" evidence="1">
    <location>
        <begin position="1"/>
        <end position="16"/>
    </location>
</feature>
<dbReference type="Proteomes" id="UP000298763">
    <property type="component" value="Chromosome"/>
</dbReference>
<feature type="region of interest" description="Disordered" evidence="1">
    <location>
        <begin position="1"/>
        <end position="30"/>
    </location>
</feature>
<dbReference type="SUPFAM" id="SSF56935">
    <property type="entry name" value="Porins"/>
    <property type="match status" value="1"/>
</dbReference>
<accession>A0ABX5UL26</accession>
<evidence type="ECO:0000313" key="3">
    <source>
        <dbReference type="EMBL" id="QCP12494.1"/>
    </source>
</evidence>
<evidence type="ECO:0000259" key="2">
    <source>
        <dbReference type="Pfam" id="PF14905"/>
    </source>
</evidence>
<evidence type="ECO:0000313" key="4">
    <source>
        <dbReference type="Proteomes" id="UP000298763"/>
    </source>
</evidence>
<name>A0ABX5UL26_9BURK</name>
<organism evidence="3 4">
    <name type="scientific">Pseudoduganella umbonata</name>
    <dbReference type="NCBI Taxonomy" id="864828"/>
    <lineage>
        <taxon>Bacteria</taxon>
        <taxon>Pseudomonadati</taxon>
        <taxon>Pseudomonadota</taxon>
        <taxon>Betaproteobacteria</taxon>
        <taxon>Burkholderiales</taxon>
        <taxon>Oxalobacteraceae</taxon>
        <taxon>Telluria group</taxon>
        <taxon>Pseudoduganella</taxon>
    </lineage>
</organism>
<dbReference type="InterPro" id="IPR041700">
    <property type="entry name" value="OMP_b-brl_3"/>
</dbReference>
<evidence type="ECO:0000256" key="1">
    <source>
        <dbReference type="SAM" id="MobiDB-lite"/>
    </source>
</evidence>